<keyword evidence="2" id="KW-0472">Membrane</keyword>
<keyword evidence="5" id="KW-1185">Reference proteome</keyword>
<evidence type="ECO:0000256" key="1">
    <source>
        <dbReference type="SAM" id="MobiDB-lite"/>
    </source>
</evidence>
<evidence type="ECO:0000313" key="5">
    <source>
        <dbReference type="Proteomes" id="UP000198779"/>
    </source>
</evidence>
<dbReference type="EMBL" id="FNCQ01000010">
    <property type="protein sequence ID" value="SDG81393.1"/>
    <property type="molecule type" value="Genomic_DNA"/>
</dbReference>
<feature type="domain" description="FHA" evidence="3">
    <location>
        <begin position="4"/>
        <end position="55"/>
    </location>
</feature>
<dbReference type="InterPro" id="IPR008984">
    <property type="entry name" value="SMAD_FHA_dom_sf"/>
</dbReference>
<dbReference type="STRING" id="645274.SAMN04487901_11036"/>
<feature type="transmembrane region" description="Helical" evidence="2">
    <location>
        <begin position="89"/>
        <end position="114"/>
    </location>
</feature>
<dbReference type="PROSITE" id="PS50006">
    <property type="entry name" value="FHA_DOMAIN"/>
    <property type="match status" value="1"/>
</dbReference>
<dbReference type="Pfam" id="PF00498">
    <property type="entry name" value="FHA"/>
    <property type="match status" value="1"/>
</dbReference>
<dbReference type="Proteomes" id="UP000198779">
    <property type="component" value="Unassembled WGS sequence"/>
</dbReference>
<dbReference type="CDD" id="cd00060">
    <property type="entry name" value="FHA"/>
    <property type="match status" value="1"/>
</dbReference>
<keyword evidence="2" id="KW-1133">Transmembrane helix</keyword>
<dbReference type="SMART" id="SM00240">
    <property type="entry name" value="FHA"/>
    <property type="match status" value="1"/>
</dbReference>
<dbReference type="AlphaFoldDB" id="A0A1G7XBB0"/>
<evidence type="ECO:0000259" key="3">
    <source>
        <dbReference type="PROSITE" id="PS50006"/>
    </source>
</evidence>
<dbReference type="RefSeq" id="WP_176944300.1">
    <property type="nucleotide sequence ID" value="NZ_FNCQ01000010.1"/>
</dbReference>
<dbReference type="Gene3D" id="2.60.200.20">
    <property type="match status" value="1"/>
</dbReference>
<gene>
    <name evidence="4" type="ORF">SAMN04487901_11036</name>
</gene>
<dbReference type="InterPro" id="IPR000253">
    <property type="entry name" value="FHA_dom"/>
</dbReference>
<name>A0A1G7XBB0_9BACT</name>
<evidence type="ECO:0000313" key="4">
    <source>
        <dbReference type="EMBL" id="SDG81393.1"/>
    </source>
</evidence>
<dbReference type="PANTHER" id="PTHR23308">
    <property type="entry name" value="NUCLEAR INHIBITOR OF PROTEIN PHOSPHATASE-1"/>
    <property type="match status" value="1"/>
</dbReference>
<proteinExistence type="predicted"/>
<evidence type="ECO:0000256" key="2">
    <source>
        <dbReference type="SAM" id="Phobius"/>
    </source>
</evidence>
<dbReference type="SUPFAM" id="SSF49879">
    <property type="entry name" value="SMAD/FHA domain"/>
    <property type="match status" value="1"/>
</dbReference>
<dbReference type="InterPro" id="IPR050923">
    <property type="entry name" value="Cell_Proc_Reg/RNA_Proc"/>
</dbReference>
<keyword evidence="2" id="KW-0812">Transmembrane</keyword>
<protein>
    <submittedName>
        <fullName evidence="4">FHA domain-containing protein</fullName>
    </submittedName>
</protein>
<accession>A0A1G7XBB0</accession>
<reference evidence="5" key="1">
    <citation type="submission" date="2016-10" db="EMBL/GenBank/DDBJ databases">
        <authorList>
            <person name="Varghese N."/>
            <person name="Submissions S."/>
        </authorList>
    </citation>
    <scope>NUCLEOTIDE SEQUENCE [LARGE SCALE GENOMIC DNA]</scope>
    <source>
        <strain evidence="5">BP1-148</strain>
    </source>
</reference>
<organism evidence="4 5">
    <name type="scientific">Prevotella communis</name>
    <dbReference type="NCBI Taxonomy" id="2913614"/>
    <lineage>
        <taxon>Bacteria</taxon>
        <taxon>Pseudomonadati</taxon>
        <taxon>Bacteroidota</taxon>
        <taxon>Bacteroidia</taxon>
        <taxon>Bacteroidales</taxon>
        <taxon>Prevotellaceae</taxon>
        <taxon>Prevotella</taxon>
    </lineage>
</organism>
<feature type="region of interest" description="Disordered" evidence="1">
    <location>
        <begin position="140"/>
        <end position="203"/>
    </location>
</feature>
<sequence length="203" mass="22282">MKVYSIGRDAACNIVIDDNSDVISRRHAILNVAPSGKMTIVDQSHNGTYVNGIRISSNVPVPVTRKDNISFAHVARLDWNQIPNTSGAIVRWSIIGVIAVLLVAGGAWGFFTWFGSEAPEEPAPVAVDSTELKNEQQRIAEQEKHIQDSIAKHVQDSIEKAQKEAAEKAASKKNVKKAEPKKDNAKEKAEPKKEEPKPTRVRG</sequence>